<evidence type="ECO:0000256" key="4">
    <source>
        <dbReference type="PROSITE-ProRule" id="PRU00207"/>
    </source>
</evidence>
<reference evidence="7" key="1">
    <citation type="submission" date="2021-12" db="EMBL/GenBank/DDBJ databases">
        <authorList>
            <person name="Martin H S."/>
        </authorList>
    </citation>
    <scope>NUCLEOTIDE SEQUENCE</scope>
</reference>
<feature type="compositionally biased region" description="Basic and acidic residues" evidence="5">
    <location>
        <begin position="426"/>
        <end position="438"/>
    </location>
</feature>
<feature type="region of interest" description="Disordered" evidence="5">
    <location>
        <begin position="537"/>
        <end position="575"/>
    </location>
</feature>
<feature type="zinc finger region" description="TRAF-type" evidence="4">
    <location>
        <begin position="58"/>
        <end position="99"/>
    </location>
</feature>
<dbReference type="AlphaFoldDB" id="A0A8J9VLC5"/>
<dbReference type="Gene3D" id="3.30.40.10">
    <property type="entry name" value="Zinc/RING finger domain, C3HC4 (zinc finger)"/>
    <property type="match status" value="2"/>
</dbReference>
<feature type="compositionally biased region" description="Polar residues" evidence="5">
    <location>
        <begin position="489"/>
        <end position="508"/>
    </location>
</feature>
<dbReference type="OrthoDB" id="193703at2759"/>
<evidence type="ECO:0000313" key="8">
    <source>
        <dbReference type="Proteomes" id="UP000838878"/>
    </source>
</evidence>
<dbReference type="InterPro" id="IPR013083">
    <property type="entry name" value="Znf_RING/FYVE/PHD"/>
</dbReference>
<dbReference type="GO" id="GO:0008270">
    <property type="term" value="F:zinc ion binding"/>
    <property type="evidence" value="ECO:0007669"/>
    <property type="project" value="UniProtKB-KW"/>
</dbReference>
<organism evidence="7 8">
    <name type="scientific">Brenthis ino</name>
    <name type="common">lesser marbled fritillary</name>
    <dbReference type="NCBI Taxonomy" id="405034"/>
    <lineage>
        <taxon>Eukaryota</taxon>
        <taxon>Metazoa</taxon>
        <taxon>Ecdysozoa</taxon>
        <taxon>Arthropoda</taxon>
        <taxon>Hexapoda</taxon>
        <taxon>Insecta</taxon>
        <taxon>Pterygota</taxon>
        <taxon>Neoptera</taxon>
        <taxon>Endopterygota</taxon>
        <taxon>Lepidoptera</taxon>
        <taxon>Glossata</taxon>
        <taxon>Ditrysia</taxon>
        <taxon>Papilionoidea</taxon>
        <taxon>Nymphalidae</taxon>
        <taxon>Heliconiinae</taxon>
        <taxon>Argynnini</taxon>
        <taxon>Brenthis</taxon>
    </lineage>
</organism>
<dbReference type="Proteomes" id="UP000838878">
    <property type="component" value="Chromosome 1"/>
</dbReference>
<keyword evidence="8" id="KW-1185">Reference proteome</keyword>
<evidence type="ECO:0000256" key="5">
    <source>
        <dbReference type="SAM" id="MobiDB-lite"/>
    </source>
</evidence>
<keyword evidence="3 4" id="KW-0862">Zinc</keyword>
<proteinExistence type="predicted"/>
<dbReference type="InterPro" id="IPR051986">
    <property type="entry name" value="Innate_Immune_Apopt_Reg"/>
</dbReference>
<dbReference type="Pfam" id="PF21366">
    <property type="entry name" value="TRAFD1-XIAF1_ZnF"/>
    <property type="match status" value="1"/>
</dbReference>
<sequence>MDEGESKTCENCKREIPAVNFTIHTVHCARNIRVCPVCKEPIPQAELQEHHEKLHKLLPCKECGESVCGTDLEDHVRDSCAHTMKTCRFCALELRRGSMPAHERYCGARTEQCADCGEWVMHKYRQLHLDSNHGFIRLDDDPVPIKKDVKTTNVPKPSNLPSVYIDQIKPKDPINGITENSRNGENIRNFLSTSSNVSKNMPSTSKIIPITSRSQLNGPSMSGSTNSSRSNSTIAQSINRAVPSLSNINKSSNLNSKVNDVLGGTSSAQNGAIPRTKRTNDQPQVNTAMAPVDKVQKDLWASRGAVKKRPAPKPPTKGPADPKRDLPLQSALERQQDEERMRQEQTAYNLSVGLPPVLSPAAKLEKLRKMDALQNPVVDDQDYKNRLQGRVWMSPDITPVGHVLGSSNTPNTSQNFEVSRRKSKSKSPDLDRRNDLKNLKPMTPEEFMDRFNKIHLRKEPEELVKADRFSQIKSSLRELRRGLNEVTAPYNSNANNDVSQISNRTQRSPADEGDVSLPCEFCDTLVPVDDLVQHQTGCRPDLAQYKPRRRHQKPTPTPTPTPNPTPTPITPRDSHSDPVIFIPCEFCTEPQPVYLLSDHQERCGRDANLLFPD</sequence>
<feature type="compositionally biased region" description="Pro residues" evidence="5">
    <location>
        <begin position="555"/>
        <end position="569"/>
    </location>
</feature>
<keyword evidence="2 4" id="KW-0863">Zinc-finger</keyword>
<evidence type="ECO:0000313" key="7">
    <source>
        <dbReference type="EMBL" id="CAH0713442.1"/>
    </source>
</evidence>
<evidence type="ECO:0000256" key="1">
    <source>
        <dbReference type="ARBA" id="ARBA00022723"/>
    </source>
</evidence>
<evidence type="ECO:0000256" key="3">
    <source>
        <dbReference type="ARBA" id="ARBA00022833"/>
    </source>
</evidence>
<dbReference type="EMBL" id="OV170221">
    <property type="protein sequence ID" value="CAH0713442.1"/>
    <property type="molecule type" value="Genomic_DNA"/>
</dbReference>
<feature type="compositionally biased region" description="Polar residues" evidence="5">
    <location>
        <begin position="405"/>
        <end position="417"/>
    </location>
</feature>
<accession>A0A8J9VLC5</accession>
<evidence type="ECO:0000259" key="6">
    <source>
        <dbReference type="PROSITE" id="PS50145"/>
    </source>
</evidence>
<feature type="region of interest" description="Disordered" evidence="5">
    <location>
        <begin position="488"/>
        <end position="513"/>
    </location>
</feature>
<feature type="domain" description="TRAF-type" evidence="6">
    <location>
        <begin position="58"/>
        <end position="99"/>
    </location>
</feature>
<feature type="compositionally biased region" description="Low complexity" evidence="5">
    <location>
        <begin position="246"/>
        <end position="259"/>
    </location>
</feature>
<protein>
    <recommendedName>
        <fullName evidence="6">TRAF-type domain-containing protein</fullName>
    </recommendedName>
</protein>
<dbReference type="PANTHER" id="PTHR16295:SF10">
    <property type="entry name" value="EXPRESSED PROTEIN"/>
    <property type="match status" value="1"/>
</dbReference>
<name>A0A8J9VLC5_9NEOP</name>
<dbReference type="InterPro" id="IPR049439">
    <property type="entry name" value="TRAFD1-XIAF1_Znf"/>
</dbReference>
<dbReference type="InterPro" id="IPR001293">
    <property type="entry name" value="Znf_TRAF"/>
</dbReference>
<feature type="region of interest" description="Disordered" evidence="5">
    <location>
        <begin position="193"/>
        <end position="234"/>
    </location>
</feature>
<feature type="non-terminal residue" evidence="7">
    <location>
        <position position="613"/>
    </location>
</feature>
<feature type="compositionally biased region" description="Low complexity" evidence="5">
    <location>
        <begin position="220"/>
        <end position="233"/>
    </location>
</feature>
<feature type="region of interest" description="Disordered" evidence="5">
    <location>
        <begin position="402"/>
        <end position="438"/>
    </location>
</feature>
<gene>
    <name evidence="7" type="ORF">BINO364_LOCUS605</name>
</gene>
<dbReference type="PANTHER" id="PTHR16295">
    <property type="entry name" value="TRAF-TYPE ZINC FINGER PROTEIN-RELATED"/>
    <property type="match status" value="1"/>
</dbReference>
<dbReference type="PROSITE" id="PS50145">
    <property type="entry name" value="ZF_TRAF"/>
    <property type="match status" value="1"/>
</dbReference>
<feature type="compositionally biased region" description="Polar residues" evidence="5">
    <location>
        <begin position="193"/>
        <end position="219"/>
    </location>
</feature>
<dbReference type="GO" id="GO:0005739">
    <property type="term" value="C:mitochondrion"/>
    <property type="evidence" value="ECO:0007669"/>
    <property type="project" value="TreeGrafter"/>
</dbReference>
<evidence type="ECO:0000256" key="2">
    <source>
        <dbReference type="ARBA" id="ARBA00022771"/>
    </source>
</evidence>
<feature type="region of interest" description="Disordered" evidence="5">
    <location>
        <begin position="246"/>
        <end position="327"/>
    </location>
</feature>
<keyword evidence="1 4" id="KW-0479">Metal-binding</keyword>